<dbReference type="Pfam" id="PF00510">
    <property type="entry name" value="COX3"/>
    <property type="match status" value="1"/>
</dbReference>
<proteinExistence type="inferred from homology"/>
<dbReference type="KEGG" id="twh:TWT_246"/>
<dbReference type="GeneID" id="67388304"/>
<comment type="subcellular location">
    <subcellularLocation>
        <location evidence="1 12">Cell membrane</location>
        <topology evidence="1 12">Multi-pass membrane protein</topology>
    </subcellularLocation>
</comment>
<evidence type="ECO:0000256" key="3">
    <source>
        <dbReference type="ARBA" id="ARBA00012949"/>
    </source>
</evidence>
<keyword evidence="7 13" id="KW-1133">Transmembrane helix</keyword>
<organism evidence="15 16">
    <name type="scientific">Tropheryma whipplei (strain Twist)</name>
    <name type="common">Whipple's bacillus</name>
    <dbReference type="NCBI Taxonomy" id="203267"/>
    <lineage>
        <taxon>Bacteria</taxon>
        <taxon>Bacillati</taxon>
        <taxon>Actinomycetota</taxon>
        <taxon>Actinomycetes</taxon>
        <taxon>Micrococcales</taxon>
        <taxon>Tropherymataceae</taxon>
        <taxon>Tropheryma</taxon>
    </lineage>
</organism>
<evidence type="ECO:0000256" key="1">
    <source>
        <dbReference type="ARBA" id="ARBA00004651"/>
    </source>
</evidence>
<comment type="catalytic activity">
    <reaction evidence="11">
        <text>4 Fe(II)-[cytochrome c] + O2 + 8 H(+)(in) = 4 Fe(III)-[cytochrome c] + 2 H2O + 4 H(+)(out)</text>
        <dbReference type="Rhea" id="RHEA:11436"/>
        <dbReference type="Rhea" id="RHEA-COMP:10350"/>
        <dbReference type="Rhea" id="RHEA-COMP:14399"/>
        <dbReference type="ChEBI" id="CHEBI:15377"/>
        <dbReference type="ChEBI" id="CHEBI:15378"/>
        <dbReference type="ChEBI" id="CHEBI:15379"/>
        <dbReference type="ChEBI" id="CHEBI:29033"/>
        <dbReference type="ChEBI" id="CHEBI:29034"/>
        <dbReference type="EC" id="7.1.1.9"/>
    </reaction>
</comment>
<dbReference type="GO" id="GO:0016491">
    <property type="term" value="F:oxidoreductase activity"/>
    <property type="evidence" value="ECO:0007669"/>
    <property type="project" value="UniProtKB-KW"/>
</dbReference>
<keyword evidence="5 12" id="KW-0812">Transmembrane</keyword>
<dbReference type="InterPro" id="IPR024791">
    <property type="entry name" value="Cyt_c/ubiquinol_Oxase_su3"/>
</dbReference>
<comment type="similarity">
    <text evidence="2 12">Belongs to the cytochrome c oxidase subunit 3 family.</text>
</comment>
<dbReference type="Proteomes" id="UP000002200">
    <property type="component" value="Chromosome"/>
</dbReference>
<dbReference type="EC" id="7.1.1.9" evidence="3"/>
<dbReference type="FunFam" id="1.20.120.80:FF:000001">
    <property type="entry name" value="Cytochrome (Ubi)quinol oxidase subunit III"/>
    <property type="match status" value="1"/>
</dbReference>
<evidence type="ECO:0000256" key="13">
    <source>
        <dbReference type="SAM" id="Phobius"/>
    </source>
</evidence>
<keyword evidence="16" id="KW-1185">Reference proteome</keyword>
<keyword evidence="8 13" id="KW-0472">Membrane</keyword>
<feature type="transmembrane region" description="Helical" evidence="13">
    <location>
        <begin position="140"/>
        <end position="165"/>
    </location>
</feature>
<dbReference type="PANTHER" id="PTHR11403">
    <property type="entry name" value="CYTOCHROME C OXIDASE SUBUNIT III"/>
    <property type="match status" value="1"/>
</dbReference>
<evidence type="ECO:0000256" key="10">
    <source>
        <dbReference type="ARBA" id="ARBA00031625"/>
    </source>
</evidence>
<feature type="domain" description="Heme-copper oxidase subunit III family profile" evidence="14">
    <location>
        <begin position="1"/>
        <end position="207"/>
    </location>
</feature>
<feature type="transmembrane region" description="Helical" evidence="13">
    <location>
        <begin position="186"/>
        <end position="206"/>
    </location>
</feature>
<keyword evidence="6" id="KW-1278">Translocase</keyword>
<evidence type="ECO:0000256" key="6">
    <source>
        <dbReference type="ARBA" id="ARBA00022967"/>
    </source>
</evidence>
<evidence type="ECO:0000256" key="8">
    <source>
        <dbReference type="ARBA" id="ARBA00023136"/>
    </source>
</evidence>
<evidence type="ECO:0000313" key="15">
    <source>
        <dbReference type="EMBL" id="AAO44343.1"/>
    </source>
</evidence>
<dbReference type="RefSeq" id="WP_011096471.1">
    <property type="nucleotide sequence ID" value="NC_004572.3"/>
</dbReference>
<reference evidence="15 16" key="1">
    <citation type="journal article" date="2003" name="Genome Res.">
        <title>Tropheryma whipplei twist: a human pathogenic Actinobacteria with a reduced genome.</title>
        <authorList>
            <person name="Raoult D."/>
            <person name="Ogata H."/>
            <person name="Audic S."/>
            <person name="Robert C."/>
            <person name="Suhre K."/>
            <person name="Drancourt M."/>
            <person name="Claverie J.-M."/>
        </authorList>
    </citation>
    <scope>NUCLEOTIDE SEQUENCE [LARGE SCALE GENOMIC DNA]</scope>
    <source>
        <strain evidence="15 16">Twist</strain>
    </source>
</reference>
<dbReference type="GO" id="GO:0005886">
    <property type="term" value="C:plasma membrane"/>
    <property type="evidence" value="ECO:0007669"/>
    <property type="project" value="UniProtKB-SubCell"/>
</dbReference>
<accession>Q83GL6</accession>
<dbReference type="GO" id="GO:0019646">
    <property type="term" value="P:aerobic electron transport chain"/>
    <property type="evidence" value="ECO:0007669"/>
    <property type="project" value="InterPro"/>
</dbReference>
<dbReference type="GO" id="GO:0004129">
    <property type="term" value="F:cytochrome-c oxidase activity"/>
    <property type="evidence" value="ECO:0007669"/>
    <property type="project" value="UniProtKB-EC"/>
</dbReference>
<dbReference type="OrthoDB" id="9810850at2"/>
<gene>
    <name evidence="15" type="primary">ctaE</name>
    <name evidence="15" type="ordered locus">TWT_246</name>
</gene>
<dbReference type="STRING" id="203267.TWT_246"/>
<feature type="transmembrane region" description="Helical" evidence="13">
    <location>
        <begin position="61"/>
        <end position="81"/>
    </location>
</feature>
<dbReference type="InterPro" id="IPR000298">
    <property type="entry name" value="Cyt_c_oxidase-like_su3"/>
</dbReference>
<evidence type="ECO:0000256" key="9">
    <source>
        <dbReference type="ARBA" id="ARBA00031400"/>
    </source>
</evidence>
<evidence type="ECO:0000313" key="16">
    <source>
        <dbReference type="Proteomes" id="UP000002200"/>
    </source>
</evidence>
<name>Q83GL6_TROWT</name>
<evidence type="ECO:0000256" key="2">
    <source>
        <dbReference type="ARBA" id="ARBA00010581"/>
    </source>
</evidence>
<evidence type="ECO:0000256" key="4">
    <source>
        <dbReference type="ARBA" id="ARBA00022475"/>
    </source>
</evidence>
<evidence type="ECO:0000256" key="12">
    <source>
        <dbReference type="RuleBase" id="RU003376"/>
    </source>
</evidence>
<evidence type="ECO:0000259" key="14">
    <source>
        <dbReference type="PROSITE" id="PS50253"/>
    </source>
</evidence>
<keyword evidence="4" id="KW-1003">Cell membrane</keyword>
<keyword evidence="15" id="KW-0560">Oxidoreductase</keyword>
<dbReference type="EMBL" id="AE014184">
    <property type="protein sequence ID" value="AAO44343.1"/>
    <property type="molecule type" value="Genomic_DNA"/>
</dbReference>
<dbReference type="PANTHER" id="PTHR11403:SF2">
    <property type="entry name" value="CYTOCHROME BO(3) UBIQUINOL OXIDASE SUBUNIT 3"/>
    <property type="match status" value="1"/>
</dbReference>
<feature type="transmembrane region" description="Helical" evidence="13">
    <location>
        <begin position="20"/>
        <end position="41"/>
    </location>
</feature>
<evidence type="ECO:0000256" key="11">
    <source>
        <dbReference type="ARBA" id="ARBA00047816"/>
    </source>
</evidence>
<dbReference type="SUPFAM" id="SSF81452">
    <property type="entry name" value="Cytochrome c oxidase subunit III-like"/>
    <property type="match status" value="1"/>
</dbReference>
<dbReference type="eggNOG" id="COG1845">
    <property type="taxonomic scope" value="Bacteria"/>
</dbReference>
<feature type="transmembrane region" description="Helical" evidence="13">
    <location>
        <begin position="101"/>
        <end position="120"/>
    </location>
</feature>
<dbReference type="InterPro" id="IPR035973">
    <property type="entry name" value="Cyt_c_oxidase_su3-like_sf"/>
</dbReference>
<dbReference type="InterPro" id="IPR013833">
    <property type="entry name" value="Cyt_c_oxidase_su3_a-hlx"/>
</dbReference>
<dbReference type="HOGENOM" id="CLU_044071_1_1_11"/>
<dbReference type="AlphaFoldDB" id="Q83GL6"/>
<dbReference type="Gene3D" id="1.20.120.80">
    <property type="entry name" value="Cytochrome c oxidase, subunit III, four-helix bundle"/>
    <property type="match status" value="1"/>
</dbReference>
<evidence type="ECO:0000256" key="5">
    <source>
        <dbReference type="ARBA" id="ARBA00022692"/>
    </source>
</evidence>
<dbReference type="CDD" id="cd00386">
    <property type="entry name" value="Heme_Cu_Oxidase_III_like"/>
    <property type="match status" value="1"/>
</dbReference>
<evidence type="ECO:0000256" key="7">
    <source>
        <dbReference type="ARBA" id="ARBA00022989"/>
    </source>
</evidence>
<dbReference type="PROSITE" id="PS50253">
    <property type="entry name" value="COX3"/>
    <property type="match status" value="1"/>
</dbReference>
<protein>
    <recommendedName>
        <fullName evidence="3">cytochrome-c oxidase</fullName>
        <ecNumber evidence="3">7.1.1.9</ecNumber>
    </recommendedName>
    <alternativeName>
        <fullName evidence="9">Cytochrome aa3 subunit 3</fullName>
    </alternativeName>
    <alternativeName>
        <fullName evidence="10">Cytochrome c oxidase polypeptide III</fullName>
    </alternativeName>
</protein>
<sequence>MKKALGEYYHSAVRPNPVAIGTVVWLGSELMFFAGFFAIFFSLRGAALGVWAADSSKLDRLYALVNTVILILSSVTCQFAVRASERFQPRRRSWQPRDWGAIEWFYLSAFLGLIFLAGQVNEYASLYAEGITLKSSAFGSVFYLTTGFHGLHVLGGIAAMLVLIGRFYAVKRFSTHDAVAAIAVSYYWHFVDIVWVFLFSSIYILGV</sequence>